<sequence>MFSSHLLYLIYVSPGTTVGVTSETSLMLHNVHLRVINLQSGIPLNVRASHEFSPNQETQVNFRTADGTRLSLSIVVAYLARYVWVPGMQMGRLLRLALNK</sequence>
<dbReference type="AlphaFoldDB" id="A0A6A6Y9I2"/>
<evidence type="ECO:0000313" key="3">
    <source>
        <dbReference type="RefSeq" id="XP_033572253.1"/>
    </source>
</evidence>
<evidence type="ECO:0000313" key="1">
    <source>
        <dbReference type="EMBL" id="KAF2805289.1"/>
    </source>
</evidence>
<accession>A0A6A6Y9I2</accession>
<dbReference type="OrthoDB" id="5986190at2759"/>
<keyword evidence="2" id="KW-1185">Reference proteome</keyword>
<dbReference type="EMBL" id="MU003710">
    <property type="protein sequence ID" value="KAF2805289.1"/>
    <property type="molecule type" value="Genomic_DNA"/>
</dbReference>
<protein>
    <submittedName>
        <fullName evidence="1 3">Uncharacterized protein</fullName>
    </submittedName>
</protein>
<organism evidence="1">
    <name type="scientific">Mytilinidion resinicola</name>
    <dbReference type="NCBI Taxonomy" id="574789"/>
    <lineage>
        <taxon>Eukaryota</taxon>
        <taxon>Fungi</taxon>
        <taxon>Dikarya</taxon>
        <taxon>Ascomycota</taxon>
        <taxon>Pezizomycotina</taxon>
        <taxon>Dothideomycetes</taxon>
        <taxon>Pleosporomycetidae</taxon>
        <taxon>Mytilinidiales</taxon>
        <taxon>Mytilinidiaceae</taxon>
        <taxon>Mytilinidion</taxon>
    </lineage>
</organism>
<evidence type="ECO:0000313" key="2">
    <source>
        <dbReference type="Proteomes" id="UP000504636"/>
    </source>
</evidence>
<reference evidence="3" key="2">
    <citation type="submission" date="2020-04" db="EMBL/GenBank/DDBJ databases">
        <authorList>
            <consortium name="NCBI Genome Project"/>
        </authorList>
    </citation>
    <scope>NUCLEOTIDE SEQUENCE</scope>
    <source>
        <strain evidence="3">CBS 304.34</strain>
    </source>
</reference>
<dbReference type="Proteomes" id="UP000504636">
    <property type="component" value="Unplaced"/>
</dbReference>
<gene>
    <name evidence="1 3" type="ORF">BDZ99DRAFT_117043</name>
</gene>
<dbReference type="GeneID" id="54453375"/>
<proteinExistence type="predicted"/>
<reference evidence="3" key="3">
    <citation type="submission" date="2025-04" db="UniProtKB">
        <authorList>
            <consortium name="RefSeq"/>
        </authorList>
    </citation>
    <scope>IDENTIFICATION</scope>
    <source>
        <strain evidence="3">CBS 304.34</strain>
    </source>
</reference>
<dbReference type="RefSeq" id="XP_033572253.1">
    <property type="nucleotide sequence ID" value="XM_033712482.1"/>
</dbReference>
<name>A0A6A6Y9I2_9PEZI</name>
<reference evidence="1 3" key="1">
    <citation type="journal article" date="2020" name="Stud. Mycol.">
        <title>101 Dothideomycetes genomes: a test case for predicting lifestyles and emergence of pathogens.</title>
        <authorList>
            <person name="Haridas S."/>
            <person name="Albert R."/>
            <person name="Binder M."/>
            <person name="Bloem J."/>
            <person name="Labutti K."/>
            <person name="Salamov A."/>
            <person name="Andreopoulos B."/>
            <person name="Baker S."/>
            <person name="Barry K."/>
            <person name="Bills G."/>
            <person name="Bluhm B."/>
            <person name="Cannon C."/>
            <person name="Castanera R."/>
            <person name="Culley D."/>
            <person name="Daum C."/>
            <person name="Ezra D."/>
            <person name="Gonzalez J."/>
            <person name="Henrissat B."/>
            <person name="Kuo A."/>
            <person name="Liang C."/>
            <person name="Lipzen A."/>
            <person name="Lutzoni F."/>
            <person name="Magnuson J."/>
            <person name="Mondo S."/>
            <person name="Nolan M."/>
            <person name="Ohm R."/>
            <person name="Pangilinan J."/>
            <person name="Park H.-J."/>
            <person name="Ramirez L."/>
            <person name="Alfaro M."/>
            <person name="Sun H."/>
            <person name="Tritt A."/>
            <person name="Yoshinaga Y."/>
            <person name="Zwiers L.-H."/>
            <person name="Turgeon B."/>
            <person name="Goodwin S."/>
            <person name="Spatafora J."/>
            <person name="Crous P."/>
            <person name="Grigoriev I."/>
        </authorList>
    </citation>
    <scope>NUCLEOTIDE SEQUENCE</scope>
    <source>
        <strain evidence="1 3">CBS 304.34</strain>
    </source>
</reference>